<dbReference type="AlphaFoldDB" id="A0A942DW88"/>
<sequence length="161" mass="17828">MTTTDKVLERYRRALIAEARAALTEIIERWGPLQRIVIAGTGGRNFLNLKFLDLSMQPIKSILNPSFITHGNATGADKLLGFWARSNSVGERALPITKADWERFRKAAGPRRNQAILDSQPRPHAVVAMPGGSGTADMVCRSRQQGFPVIDTEEIWNGCLD</sequence>
<keyword evidence="2" id="KW-1185">Reference proteome</keyword>
<gene>
    <name evidence="1" type="ORF">KEU06_08970</name>
</gene>
<evidence type="ECO:0000313" key="1">
    <source>
        <dbReference type="EMBL" id="MBS3648759.1"/>
    </source>
</evidence>
<dbReference type="Proteomes" id="UP000680348">
    <property type="component" value="Unassembled WGS sequence"/>
</dbReference>
<comment type="caution">
    <text evidence="1">The sequence shown here is derived from an EMBL/GenBank/DDBJ whole genome shotgun (WGS) entry which is preliminary data.</text>
</comment>
<name>A0A942DW88_9HYPH</name>
<accession>A0A942DW88</accession>
<proteinExistence type="predicted"/>
<evidence type="ECO:0000313" key="2">
    <source>
        <dbReference type="Proteomes" id="UP000680348"/>
    </source>
</evidence>
<reference evidence="1" key="1">
    <citation type="submission" date="2021-04" db="EMBL/GenBank/DDBJ databases">
        <title>Pseudaminobacter soli sp. nov., isolated from paddy soil contaminated by heavy metals.</title>
        <authorList>
            <person name="Zhang K."/>
        </authorList>
    </citation>
    <scope>NUCLEOTIDE SEQUENCE</scope>
    <source>
        <strain evidence="1">19-2017</strain>
    </source>
</reference>
<protein>
    <submittedName>
        <fullName evidence="1">Uncharacterized protein</fullName>
    </submittedName>
</protein>
<dbReference type="RefSeq" id="WP_188254323.1">
    <property type="nucleotide sequence ID" value="NZ_JABVCF010000004.1"/>
</dbReference>
<organism evidence="1 2">
    <name type="scientific">Pseudaminobacter soli</name>
    <name type="common">ex Zhang et al. 2022</name>
    <dbReference type="NCBI Taxonomy" id="2831468"/>
    <lineage>
        <taxon>Bacteria</taxon>
        <taxon>Pseudomonadati</taxon>
        <taxon>Pseudomonadota</taxon>
        <taxon>Alphaproteobacteria</taxon>
        <taxon>Hyphomicrobiales</taxon>
        <taxon>Phyllobacteriaceae</taxon>
        <taxon>Pseudaminobacter</taxon>
    </lineage>
</organism>
<dbReference type="EMBL" id="JAGWCR010000004">
    <property type="protein sequence ID" value="MBS3648759.1"/>
    <property type="molecule type" value="Genomic_DNA"/>
</dbReference>